<keyword evidence="2" id="KW-1185">Reference proteome</keyword>
<dbReference type="RefSeq" id="WP_169683455.1">
    <property type="nucleotide sequence ID" value="NZ_JABBNU010000010.1"/>
</dbReference>
<protein>
    <submittedName>
        <fullName evidence="1">Uncharacterized protein</fullName>
    </submittedName>
</protein>
<dbReference type="Proteomes" id="UP000559010">
    <property type="component" value="Unassembled WGS sequence"/>
</dbReference>
<name>A0A848J313_9BACT</name>
<organism evidence="1 2">
    <name type="scientific">Marinigracilibium pacificum</name>
    <dbReference type="NCBI Taxonomy" id="2729599"/>
    <lineage>
        <taxon>Bacteria</taxon>
        <taxon>Pseudomonadati</taxon>
        <taxon>Bacteroidota</taxon>
        <taxon>Cytophagia</taxon>
        <taxon>Cytophagales</taxon>
        <taxon>Flammeovirgaceae</taxon>
        <taxon>Marinigracilibium</taxon>
    </lineage>
</organism>
<accession>A0A848J313</accession>
<comment type="caution">
    <text evidence="1">The sequence shown here is derived from an EMBL/GenBank/DDBJ whole genome shotgun (WGS) entry which is preliminary data.</text>
</comment>
<proteinExistence type="predicted"/>
<sequence length="250" mass="29354">MRQRIHWVLLTLILLCYSCSENFSINSEICNEQHYISEFVMNPEIYISNKKFTFKVDHFDSLNEKYLTDTIQLITSNKKWTFDSLQYRIEWVIDNMSSSTGVSVNDSAIWLHPPRSNKLYKKLEFSPFPYVVFSKDSSFTWSFAFDVPSSYSIKEIAEWQGIRTFSSHYKISDTVLLPTPLGDLQCLKIVGECDNTLNTTILTSYFNHKYVFVRMEYSTVDNQKIVFDLIEMSDYEDKSNISLFPELLNE</sequence>
<reference evidence="1 2" key="1">
    <citation type="submission" date="2020-04" db="EMBL/GenBank/DDBJ databases">
        <title>Flammeovirgaceae bacterium KN852 isolated from deep sea.</title>
        <authorList>
            <person name="Zhang D.-C."/>
        </authorList>
    </citation>
    <scope>NUCLEOTIDE SEQUENCE [LARGE SCALE GENOMIC DNA]</scope>
    <source>
        <strain evidence="1 2">KN852</strain>
    </source>
</reference>
<evidence type="ECO:0000313" key="2">
    <source>
        <dbReference type="Proteomes" id="UP000559010"/>
    </source>
</evidence>
<evidence type="ECO:0000313" key="1">
    <source>
        <dbReference type="EMBL" id="NMM49895.1"/>
    </source>
</evidence>
<gene>
    <name evidence="1" type="ORF">HH304_15915</name>
</gene>
<dbReference type="AlphaFoldDB" id="A0A848J313"/>
<dbReference type="EMBL" id="JABBNU010000010">
    <property type="protein sequence ID" value="NMM49895.1"/>
    <property type="molecule type" value="Genomic_DNA"/>
</dbReference>